<reference evidence="3" key="1">
    <citation type="submission" date="2017-02" db="UniProtKB">
        <authorList>
            <consortium name="WormBaseParasite"/>
        </authorList>
    </citation>
    <scope>IDENTIFICATION</scope>
</reference>
<dbReference type="AlphaFoldDB" id="A0A0N4WNF7"/>
<evidence type="ECO:0000313" key="1">
    <source>
        <dbReference type="EMBL" id="VDO46783.1"/>
    </source>
</evidence>
<evidence type="ECO:0000313" key="2">
    <source>
        <dbReference type="Proteomes" id="UP000268014"/>
    </source>
</evidence>
<dbReference type="Proteomes" id="UP000268014">
    <property type="component" value="Unassembled WGS sequence"/>
</dbReference>
<name>A0A0N4WNF7_HAEPC</name>
<accession>A0A0N4WNF7</accession>
<keyword evidence="2" id="KW-1185">Reference proteome</keyword>
<gene>
    <name evidence="1" type="ORF">HPLM_LOCUS12809</name>
</gene>
<organism evidence="3">
    <name type="scientific">Haemonchus placei</name>
    <name type="common">Barber's pole worm</name>
    <dbReference type="NCBI Taxonomy" id="6290"/>
    <lineage>
        <taxon>Eukaryota</taxon>
        <taxon>Metazoa</taxon>
        <taxon>Ecdysozoa</taxon>
        <taxon>Nematoda</taxon>
        <taxon>Chromadorea</taxon>
        <taxon>Rhabditida</taxon>
        <taxon>Rhabditina</taxon>
        <taxon>Rhabditomorpha</taxon>
        <taxon>Strongyloidea</taxon>
        <taxon>Trichostrongylidae</taxon>
        <taxon>Haemonchus</taxon>
    </lineage>
</organism>
<dbReference type="EMBL" id="UZAF01017983">
    <property type="protein sequence ID" value="VDO46783.1"/>
    <property type="molecule type" value="Genomic_DNA"/>
</dbReference>
<proteinExistence type="predicted"/>
<dbReference type="WBParaSite" id="HPLM_0001281701-mRNA-1">
    <property type="protein sequence ID" value="HPLM_0001281701-mRNA-1"/>
    <property type="gene ID" value="HPLM_0001281701"/>
</dbReference>
<sequence length="57" mass="6517">MGQRLAPCLAIAFMAKLETPIFERLPMMCCRSSTTASWSARHERKCLMSDFRLTSAY</sequence>
<evidence type="ECO:0000313" key="3">
    <source>
        <dbReference type="WBParaSite" id="HPLM_0001281701-mRNA-1"/>
    </source>
</evidence>
<protein>
    <submittedName>
        <fullName evidence="3">Secreted protein</fullName>
    </submittedName>
</protein>
<reference evidence="1 2" key="2">
    <citation type="submission" date="2018-11" db="EMBL/GenBank/DDBJ databases">
        <authorList>
            <consortium name="Pathogen Informatics"/>
        </authorList>
    </citation>
    <scope>NUCLEOTIDE SEQUENCE [LARGE SCALE GENOMIC DNA]</scope>
    <source>
        <strain evidence="1 2">MHpl1</strain>
    </source>
</reference>